<feature type="compositionally biased region" description="Polar residues" evidence="4">
    <location>
        <begin position="118"/>
        <end position="128"/>
    </location>
</feature>
<dbReference type="GO" id="GO:0003723">
    <property type="term" value="F:RNA binding"/>
    <property type="evidence" value="ECO:0007669"/>
    <property type="project" value="UniProtKB-KW"/>
</dbReference>
<feature type="non-terminal residue" evidence="5">
    <location>
        <position position="149"/>
    </location>
</feature>
<feature type="region of interest" description="Disordered" evidence="4">
    <location>
        <begin position="86"/>
        <end position="149"/>
    </location>
</feature>
<sequence>MAVVIRLLGLPFIAGPVDIRHFFTGLTIPDGGVHIIGGEIGEAFIIFATDEDARRAISRSGGFIKDSSVELFLSSKAEMQKTIEMKRTDRVGRGRPGSGTSGVDSLSNFIESVKEEASNSGYGSSINQDAGFHTNGTGHGNLRPRKTRP</sequence>
<dbReference type="SMR" id="A0A2J8PLU6"/>
<evidence type="ECO:0000256" key="3">
    <source>
        <dbReference type="ARBA" id="ARBA00022884"/>
    </source>
</evidence>
<dbReference type="InterPro" id="IPR012677">
    <property type="entry name" value="Nucleotide-bd_a/b_plait_sf"/>
</dbReference>
<evidence type="ECO:0000313" key="6">
    <source>
        <dbReference type="Proteomes" id="UP000236370"/>
    </source>
</evidence>
<organism evidence="5 6">
    <name type="scientific">Pan troglodytes</name>
    <name type="common">Chimpanzee</name>
    <dbReference type="NCBI Taxonomy" id="9598"/>
    <lineage>
        <taxon>Eukaryota</taxon>
        <taxon>Metazoa</taxon>
        <taxon>Chordata</taxon>
        <taxon>Craniata</taxon>
        <taxon>Vertebrata</taxon>
        <taxon>Euteleostomi</taxon>
        <taxon>Mammalia</taxon>
        <taxon>Eutheria</taxon>
        <taxon>Euarchontoglires</taxon>
        <taxon>Primates</taxon>
        <taxon>Haplorrhini</taxon>
        <taxon>Catarrhini</taxon>
        <taxon>Hominidae</taxon>
        <taxon>Pan</taxon>
    </lineage>
</organism>
<keyword evidence="2" id="KW-0677">Repeat</keyword>
<evidence type="ECO:0000256" key="2">
    <source>
        <dbReference type="ARBA" id="ARBA00022737"/>
    </source>
</evidence>
<protein>
    <submittedName>
        <fullName evidence="5">RBM12B isoform 5</fullName>
    </submittedName>
</protein>
<evidence type="ECO:0000256" key="1">
    <source>
        <dbReference type="ARBA" id="ARBA00022553"/>
    </source>
</evidence>
<dbReference type="PANTHER" id="PTHR13976">
    <property type="entry name" value="HETEROGENEOUS NUCLEAR RIBONUCLEOPROTEIN-RELATED"/>
    <property type="match status" value="1"/>
</dbReference>
<feature type="compositionally biased region" description="Polar residues" evidence="4">
    <location>
        <begin position="101"/>
        <end position="110"/>
    </location>
</feature>
<dbReference type="Proteomes" id="UP000236370">
    <property type="component" value="Unassembled WGS sequence"/>
</dbReference>
<dbReference type="SUPFAM" id="SSF54928">
    <property type="entry name" value="RNA-binding domain, RBD"/>
    <property type="match status" value="1"/>
</dbReference>
<dbReference type="Gene3D" id="3.30.70.330">
    <property type="match status" value="1"/>
</dbReference>
<proteinExistence type="predicted"/>
<dbReference type="FunFam" id="3.30.70.330:FF:000193">
    <property type="entry name" value="RNA-binding motif protein 12"/>
    <property type="match status" value="1"/>
</dbReference>
<keyword evidence="1" id="KW-0597">Phosphoprotein</keyword>
<name>A0A2J8PLU6_PANTR</name>
<dbReference type="EMBL" id="NBAG03000213">
    <property type="protein sequence ID" value="PNI84987.1"/>
    <property type="molecule type" value="Genomic_DNA"/>
</dbReference>
<gene>
    <name evidence="5" type="ORF">CK820_G0001836</name>
</gene>
<accession>A0A2J8PLU6</accession>
<evidence type="ECO:0000256" key="4">
    <source>
        <dbReference type="SAM" id="MobiDB-lite"/>
    </source>
</evidence>
<reference evidence="5 6" key="1">
    <citation type="submission" date="2017-12" db="EMBL/GenBank/DDBJ databases">
        <title>High-resolution comparative analysis of great ape genomes.</title>
        <authorList>
            <person name="Pollen A."/>
            <person name="Hastie A."/>
            <person name="Hormozdiari F."/>
            <person name="Dougherty M."/>
            <person name="Liu R."/>
            <person name="Chaisson M."/>
            <person name="Hoppe E."/>
            <person name="Hill C."/>
            <person name="Pang A."/>
            <person name="Hillier L."/>
            <person name="Baker C."/>
            <person name="Armstrong J."/>
            <person name="Shendure J."/>
            <person name="Paten B."/>
            <person name="Wilson R."/>
            <person name="Chao H."/>
            <person name="Schneider V."/>
            <person name="Ventura M."/>
            <person name="Kronenberg Z."/>
            <person name="Murali S."/>
            <person name="Gordon D."/>
            <person name="Cantsilieris S."/>
            <person name="Munson K."/>
            <person name="Nelson B."/>
            <person name="Raja A."/>
            <person name="Underwood J."/>
            <person name="Diekhans M."/>
            <person name="Fiddes I."/>
            <person name="Haussler D."/>
            <person name="Eichler E."/>
        </authorList>
    </citation>
    <scope>NUCLEOTIDE SEQUENCE [LARGE SCALE GENOMIC DNA]</scope>
    <source>
        <strain evidence="5">Yerkes chimp pedigree #C0471</strain>
    </source>
</reference>
<dbReference type="InterPro" id="IPR050666">
    <property type="entry name" value="ESRP"/>
</dbReference>
<comment type="caution">
    <text evidence="5">The sequence shown here is derived from an EMBL/GenBank/DDBJ whole genome shotgun (WGS) entry which is preliminary data.</text>
</comment>
<dbReference type="AlphaFoldDB" id="A0A2J8PLU6"/>
<keyword evidence="3" id="KW-0694">RNA-binding</keyword>
<dbReference type="InterPro" id="IPR035979">
    <property type="entry name" value="RBD_domain_sf"/>
</dbReference>
<evidence type="ECO:0000313" key="5">
    <source>
        <dbReference type="EMBL" id="PNI84987.1"/>
    </source>
</evidence>